<proteinExistence type="predicted"/>
<comment type="caution">
    <text evidence="1">The sequence shown here is derived from an EMBL/GenBank/DDBJ whole genome shotgun (WGS) entry which is preliminary data.</text>
</comment>
<evidence type="ECO:0000313" key="2">
    <source>
        <dbReference type="Proteomes" id="UP001595824"/>
    </source>
</evidence>
<dbReference type="InterPro" id="IPR036388">
    <property type="entry name" value="WH-like_DNA-bd_sf"/>
</dbReference>
<dbReference type="InterPro" id="IPR036390">
    <property type="entry name" value="WH_DNA-bd_sf"/>
</dbReference>
<dbReference type="RefSeq" id="WP_381742290.1">
    <property type="nucleotide sequence ID" value="NZ_JBHSDP010000024.1"/>
</dbReference>
<evidence type="ECO:0000313" key="1">
    <source>
        <dbReference type="EMBL" id="MFC4331120.1"/>
    </source>
</evidence>
<protein>
    <submittedName>
        <fullName evidence="1">Transcriptional regulator</fullName>
    </submittedName>
</protein>
<dbReference type="Proteomes" id="UP001595824">
    <property type="component" value="Unassembled WGS sequence"/>
</dbReference>
<dbReference type="Gene3D" id="1.10.10.10">
    <property type="entry name" value="Winged helix-like DNA-binding domain superfamily/Winged helix DNA-binding domain"/>
    <property type="match status" value="1"/>
</dbReference>
<organism evidence="1 2">
    <name type="scientific">Streptomyces andamanensis</name>
    <dbReference type="NCBI Taxonomy" id="1565035"/>
    <lineage>
        <taxon>Bacteria</taxon>
        <taxon>Bacillati</taxon>
        <taxon>Actinomycetota</taxon>
        <taxon>Actinomycetes</taxon>
        <taxon>Kitasatosporales</taxon>
        <taxon>Streptomycetaceae</taxon>
        <taxon>Streptomyces</taxon>
    </lineage>
</organism>
<gene>
    <name evidence="1" type="ORF">ACFPC0_25745</name>
</gene>
<name>A0ABV8TKA8_9ACTN</name>
<accession>A0ABV8TKA8</accession>
<sequence length="344" mass="37704">MLRIHFTDADYATVRLREGPDAMWETLLSLHALQQPDEAVEFGRWRAEVARELDPVAADSLFPLAPPVGYSPDFLTPAGAEGFGPGLERVLATPVRRMVRELGRLRPARASASYVRGLAAAESKPLLRLRDALHHYHTTALAPYWPHIRQSVGAEAALRLRVREERGVRELLRGVHPAVRLQGDVLRVPYPGPDRDVRLGGRGLLLVPSFFCRNRPICLRDPELPPVLVHPFAREAEWRTPTRGGGSLPTRAQLAALTALLGRTRTRALAEIGAGCTTGELARRLRISAAAASEQATALRRAGLVSTVRSGRTAQHALTVLGADLLHQRHRPPHPHDPSATAEP</sequence>
<reference evidence="2" key="1">
    <citation type="journal article" date="2019" name="Int. J. Syst. Evol. Microbiol.">
        <title>The Global Catalogue of Microorganisms (GCM) 10K type strain sequencing project: providing services to taxonomists for standard genome sequencing and annotation.</title>
        <authorList>
            <consortium name="The Broad Institute Genomics Platform"/>
            <consortium name="The Broad Institute Genome Sequencing Center for Infectious Disease"/>
            <person name="Wu L."/>
            <person name="Ma J."/>
        </authorList>
    </citation>
    <scope>NUCLEOTIDE SEQUENCE [LARGE SCALE GENOMIC DNA]</scope>
    <source>
        <strain evidence="2">PCU 347</strain>
    </source>
</reference>
<dbReference type="EMBL" id="JBHSDP010000024">
    <property type="protein sequence ID" value="MFC4331120.1"/>
    <property type="molecule type" value="Genomic_DNA"/>
</dbReference>
<dbReference type="SUPFAM" id="SSF46785">
    <property type="entry name" value="Winged helix' DNA-binding domain"/>
    <property type="match status" value="1"/>
</dbReference>
<keyword evidence="2" id="KW-1185">Reference proteome</keyword>